<organism evidence="2 3">
    <name type="scientific">Maritalea myrionectae</name>
    <dbReference type="NCBI Taxonomy" id="454601"/>
    <lineage>
        <taxon>Bacteria</taxon>
        <taxon>Pseudomonadati</taxon>
        <taxon>Pseudomonadota</taxon>
        <taxon>Alphaproteobacteria</taxon>
        <taxon>Hyphomicrobiales</taxon>
        <taxon>Devosiaceae</taxon>
        <taxon>Maritalea</taxon>
    </lineage>
</organism>
<accession>A0A2R4ME73</accession>
<reference evidence="2 3" key="1">
    <citation type="submission" date="2017-05" db="EMBL/GenBank/DDBJ databases">
        <title>Genome Analysis of Maritalea myrionectae HL2708#5.</title>
        <authorList>
            <consortium name="Cotde Inc.-PKNU"/>
            <person name="Jang D."/>
            <person name="Oh H.-M."/>
        </authorList>
    </citation>
    <scope>NUCLEOTIDE SEQUENCE [LARGE SCALE GENOMIC DNA]</scope>
    <source>
        <strain evidence="2 3">HL2708#5</strain>
    </source>
</reference>
<evidence type="ECO:0000313" key="3">
    <source>
        <dbReference type="Proteomes" id="UP000258927"/>
    </source>
</evidence>
<proteinExistence type="predicted"/>
<dbReference type="EMBL" id="CP021330">
    <property type="protein sequence ID" value="AVX04337.1"/>
    <property type="molecule type" value="Genomic_DNA"/>
</dbReference>
<name>A0A2R4ME73_9HYPH</name>
<protein>
    <submittedName>
        <fullName evidence="2">Uncharacterized protein</fullName>
    </submittedName>
</protein>
<dbReference type="Proteomes" id="UP000258927">
    <property type="component" value="Chromosome"/>
</dbReference>
<dbReference type="RefSeq" id="WP_117395668.1">
    <property type="nucleotide sequence ID" value="NZ_CP021330.1"/>
</dbReference>
<sequence>MTELHVLKNFTYSTDGVTSHEAKVDEVPNPAIPEDLLPGLLKERYISLDGEKKAPGAPENKMNSGSQENKGGAGGDNNSGVYTAKHVGRGSWFIFKGDEKLPLKLTKADAKAFNKLPPEKQAEFVEAQLANE</sequence>
<gene>
    <name evidence="2" type="ORF">MXMO3_01812</name>
</gene>
<keyword evidence="3" id="KW-1185">Reference proteome</keyword>
<dbReference type="AlphaFoldDB" id="A0A2R4ME73"/>
<evidence type="ECO:0000313" key="2">
    <source>
        <dbReference type="EMBL" id="AVX04337.1"/>
    </source>
</evidence>
<feature type="region of interest" description="Disordered" evidence="1">
    <location>
        <begin position="47"/>
        <end position="79"/>
    </location>
</feature>
<evidence type="ECO:0000256" key="1">
    <source>
        <dbReference type="SAM" id="MobiDB-lite"/>
    </source>
</evidence>
<dbReference type="KEGG" id="mmyr:MXMO3_01812"/>